<reference evidence="12 13" key="1">
    <citation type="journal article" date="2020" name="ISME J.">
        <title>Uncovering the hidden diversity of litter-decomposition mechanisms in mushroom-forming fungi.</title>
        <authorList>
            <person name="Floudas D."/>
            <person name="Bentzer J."/>
            <person name="Ahren D."/>
            <person name="Johansson T."/>
            <person name="Persson P."/>
            <person name="Tunlid A."/>
        </authorList>
    </citation>
    <scope>NUCLEOTIDE SEQUENCE [LARGE SCALE GENOMIC DNA]</scope>
    <source>
        <strain evidence="12 13">CBS 146.42</strain>
    </source>
</reference>
<keyword evidence="4 9" id="KW-0547">Nucleotide-binding</keyword>
<feature type="domain" description="Protein kinase" evidence="11">
    <location>
        <begin position="54"/>
        <end position="417"/>
    </location>
</feature>
<protein>
    <recommendedName>
        <fullName evidence="1">non-specific serine/threonine protein kinase</fullName>
        <ecNumber evidence="1">2.7.11.1</ecNumber>
    </recommendedName>
</protein>
<dbReference type="GO" id="GO:0005524">
    <property type="term" value="F:ATP binding"/>
    <property type="evidence" value="ECO:0007669"/>
    <property type="project" value="UniProtKB-UniRule"/>
</dbReference>
<keyword evidence="2 10" id="KW-0723">Serine/threonine-protein kinase</keyword>
<evidence type="ECO:0000256" key="3">
    <source>
        <dbReference type="ARBA" id="ARBA00022679"/>
    </source>
</evidence>
<dbReference type="Proteomes" id="UP000559027">
    <property type="component" value="Unassembled WGS sequence"/>
</dbReference>
<dbReference type="SUPFAM" id="SSF56112">
    <property type="entry name" value="Protein kinase-like (PK-like)"/>
    <property type="match status" value="1"/>
</dbReference>
<keyword evidence="5" id="KW-0418">Kinase</keyword>
<accession>A0A8H5G8R4</accession>
<evidence type="ECO:0000256" key="4">
    <source>
        <dbReference type="ARBA" id="ARBA00022741"/>
    </source>
</evidence>
<dbReference type="OrthoDB" id="5979581at2759"/>
<feature type="binding site" evidence="9">
    <location>
        <position position="83"/>
    </location>
    <ligand>
        <name>ATP</name>
        <dbReference type="ChEBI" id="CHEBI:30616"/>
    </ligand>
</feature>
<comment type="caution">
    <text evidence="12">The sequence shown here is derived from an EMBL/GenBank/DDBJ whole genome shotgun (WGS) entry which is preliminary data.</text>
</comment>
<keyword evidence="3" id="KW-0808">Transferase</keyword>
<dbReference type="GO" id="GO:0005634">
    <property type="term" value="C:nucleus"/>
    <property type="evidence" value="ECO:0007669"/>
    <property type="project" value="TreeGrafter"/>
</dbReference>
<evidence type="ECO:0000256" key="1">
    <source>
        <dbReference type="ARBA" id="ARBA00012513"/>
    </source>
</evidence>
<dbReference type="PROSITE" id="PS00108">
    <property type="entry name" value="PROTEIN_KINASE_ST"/>
    <property type="match status" value="1"/>
</dbReference>
<dbReference type="InterPro" id="IPR051334">
    <property type="entry name" value="SRPK"/>
</dbReference>
<evidence type="ECO:0000256" key="6">
    <source>
        <dbReference type="ARBA" id="ARBA00022840"/>
    </source>
</evidence>
<dbReference type="PANTHER" id="PTHR47634">
    <property type="entry name" value="PROTEIN KINASE DOMAIN-CONTAINING PROTEIN-RELATED"/>
    <property type="match status" value="1"/>
</dbReference>
<dbReference type="Gene3D" id="3.30.200.20">
    <property type="entry name" value="Phosphorylase Kinase, domain 1"/>
    <property type="match status" value="1"/>
</dbReference>
<gene>
    <name evidence="12" type="ORF">D9756_004589</name>
</gene>
<sequence length="418" mass="46654">MPLEKSVLPFFRSLSVKAKPPVEVRWPEEPLDLPVHRRGGFYNAFLGALLNSRYRIVRKLGWGQHASVWLAQDVKKSKYFAIKILTAHATQMQSSVAEELGILRRITEQARKTNHPGHNHVLTLRESFELSSAHGRHLCLVHDALGVFPALFKYGRQLPIPLVKHVSRQLLEALDFLHCKCHVIHTDIKPDNILVVRNNIDEFIKADELSAARAAPNQSGALPNSPANAILSSPLNVFTSTEIAGLNHLSNFDVRLTDYSTAALVDGYHANEIQPFALRAPEVILGSGWGASADIWNLGCLVFEFLTGRWLFNPRSGQTWTAEQYHLAHMPGVVGEDFDLSYFHHARRFLDYFKEDGGRLRIRAGGVVSLEGALKTYGVISDGDADGANLVAFLRSMLRLNPSDRATAGELLRHKWLS</sequence>
<dbReference type="FunFam" id="1.10.510.10:FF:000275">
    <property type="entry name" value="SRSF protein kinase 2 isoform X3"/>
    <property type="match status" value="1"/>
</dbReference>
<evidence type="ECO:0000313" key="13">
    <source>
        <dbReference type="Proteomes" id="UP000559027"/>
    </source>
</evidence>
<dbReference type="InterPro" id="IPR011009">
    <property type="entry name" value="Kinase-like_dom_sf"/>
</dbReference>
<dbReference type="Pfam" id="PF00069">
    <property type="entry name" value="Pkinase"/>
    <property type="match status" value="2"/>
</dbReference>
<dbReference type="InterPro" id="IPR000719">
    <property type="entry name" value="Prot_kinase_dom"/>
</dbReference>
<evidence type="ECO:0000256" key="7">
    <source>
        <dbReference type="ARBA" id="ARBA00047899"/>
    </source>
</evidence>
<keyword evidence="6 9" id="KW-0067">ATP-binding</keyword>
<dbReference type="EC" id="2.7.11.1" evidence="1"/>
<evidence type="ECO:0000256" key="2">
    <source>
        <dbReference type="ARBA" id="ARBA00022527"/>
    </source>
</evidence>
<evidence type="ECO:0000259" key="11">
    <source>
        <dbReference type="PROSITE" id="PS50011"/>
    </source>
</evidence>
<dbReference type="GO" id="GO:0005737">
    <property type="term" value="C:cytoplasm"/>
    <property type="evidence" value="ECO:0007669"/>
    <property type="project" value="TreeGrafter"/>
</dbReference>
<evidence type="ECO:0000313" key="12">
    <source>
        <dbReference type="EMBL" id="KAF5360386.1"/>
    </source>
</evidence>
<dbReference type="InterPro" id="IPR017441">
    <property type="entry name" value="Protein_kinase_ATP_BS"/>
</dbReference>
<comment type="catalytic activity">
    <reaction evidence="8">
        <text>L-seryl-[protein] + ATP = O-phospho-L-seryl-[protein] + ADP + H(+)</text>
        <dbReference type="Rhea" id="RHEA:17989"/>
        <dbReference type="Rhea" id="RHEA-COMP:9863"/>
        <dbReference type="Rhea" id="RHEA-COMP:11604"/>
        <dbReference type="ChEBI" id="CHEBI:15378"/>
        <dbReference type="ChEBI" id="CHEBI:29999"/>
        <dbReference type="ChEBI" id="CHEBI:30616"/>
        <dbReference type="ChEBI" id="CHEBI:83421"/>
        <dbReference type="ChEBI" id="CHEBI:456216"/>
        <dbReference type="EC" id="2.7.11.1"/>
    </reaction>
</comment>
<comment type="catalytic activity">
    <reaction evidence="7">
        <text>L-threonyl-[protein] + ATP = O-phospho-L-threonyl-[protein] + ADP + H(+)</text>
        <dbReference type="Rhea" id="RHEA:46608"/>
        <dbReference type="Rhea" id="RHEA-COMP:11060"/>
        <dbReference type="Rhea" id="RHEA-COMP:11605"/>
        <dbReference type="ChEBI" id="CHEBI:15378"/>
        <dbReference type="ChEBI" id="CHEBI:30013"/>
        <dbReference type="ChEBI" id="CHEBI:30616"/>
        <dbReference type="ChEBI" id="CHEBI:61977"/>
        <dbReference type="ChEBI" id="CHEBI:456216"/>
        <dbReference type="EC" id="2.7.11.1"/>
    </reaction>
</comment>
<dbReference type="Gene3D" id="1.10.510.10">
    <property type="entry name" value="Transferase(Phosphotransferase) domain 1"/>
    <property type="match status" value="1"/>
</dbReference>
<dbReference type="PROSITE" id="PS50011">
    <property type="entry name" value="PROTEIN_KINASE_DOM"/>
    <property type="match status" value="1"/>
</dbReference>
<evidence type="ECO:0000256" key="10">
    <source>
        <dbReference type="RuleBase" id="RU000304"/>
    </source>
</evidence>
<proteinExistence type="inferred from homology"/>
<keyword evidence="13" id="KW-1185">Reference proteome</keyword>
<dbReference type="GO" id="GO:0004674">
    <property type="term" value="F:protein serine/threonine kinase activity"/>
    <property type="evidence" value="ECO:0007669"/>
    <property type="project" value="UniProtKB-KW"/>
</dbReference>
<dbReference type="PROSITE" id="PS00107">
    <property type="entry name" value="PROTEIN_KINASE_ATP"/>
    <property type="match status" value="1"/>
</dbReference>
<dbReference type="InterPro" id="IPR008271">
    <property type="entry name" value="Ser/Thr_kinase_AS"/>
</dbReference>
<dbReference type="GO" id="GO:0050684">
    <property type="term" value="P:regulation of mRNA processing"/>
    <property type="evidence" value="ECO:0007669"/>
    <property type="project" value="TreeGrafter"/>
</dbReference>
<organism evidence="12 13">
    <name type="scientific">Leucocoprinus leucothites</name>
    <dbReference type="NCBI Taxonomy" id="201217"/>
    <lineage>
        <taxon>Eukaryota</taxon>
        <taxon>Fungi</taxon>
        <taxon>Dikarya</taxon>
        <taxon>Basidiomycota</taxon>
        <taxon>Agaricomycotina</taxon>
        <taxon>Agaricomycetes</taxon>
        <taxon>Agaricomycetidae</taxon>
        <taxon>Agaricales</taxon>
        <taxon>Agaricineae</taxon>
        <taxon>Agaricaceae</taxon>
        <taxon>Leucocoprinus</taxon>
    </lineage>
</organism>
<evidence type="ECO:0000256" key="5">
    <source>
        <dbReference type="ARBA" id="ARBA00022777"/>
    </source>
</evidence>
<comment type="similarity">
    <text evidence="10">Belongs to the protein kinase superfamily.</text>
</comment>
<dbReference type="AlphaFoldDB" id="A0A8H5G8R4"/>
<name>A0A8H5G8R4_9AGAR</name>
<evidence type="ECO:0000256" key="8">
    <source>
        <dbReference type="ARBA" id="ARBA00048679"/>
    </source>
</evidence>
<evidence type="ECO:0000256" key="9">
    <source>
        <dbReference type="PROSITE-ProRule" id="PRU10141"/>
    </source>
</evidence>
<dbReference type="EMBL" id="JAACJO010000003">
    <property type="protein sequence ID" value="KAF5360386.1"/>
    <property type="molecule type" value="Genomic_DNA"/>
</dbReference>
<dbReference type="PANTHER" id="PTHR47634:SF9">
    <property type="entry name" value="PROTEIN KINASE DOMAIN-CONTAINING PROTEIN-RELATED"/>
    <property type="match status" value="1"/>
</dbReference>
<dbReference type="SMART" id="SM00220">
    <property type="entry name" value="S_TKc"/>
    <property type="match status" value="1"/>
</dbReference>
<dbReference type="GO" id="GO:0000245">
    <property type="term" value="P:spliceosomal complex assembly"/>
    <property type="evidence" value="ECO:0007669"/>
    <property type="project" value="TreeGrafter"/>
</dbReference>